<evidence type="ECO:0000313" key="2">
    <source>
        <dbReference type="EMBL" id="KFM73278.1"/>
    </source>
</evidence>
<proteinExistence type="predicted"/>
<protein>
    <submittedName>
        <fullName evidence="2">Uncharacterized protein</fullName>
    </submittedName>
</protein>
<name>A0A087U7D9_STEMI</name>
<evidence type="ECO:0000313" key="3">
    <source>
        <dbReference type="Proteomes" id="UP000054359"/>
    </source>
</evidence>
<keyword evidence="3" id="KW-1185">Reference proteome</keyword>
<feature type="non-terminal residue" evidence="2">
    <location>
        <position position="51"/>
    </location>
</feature>
<organism evidence="2 3">
    <name type="scientific">Stegodyphus mimosarum</name>
    <name type="common">African social velvet spider</name>
    <dbReference type="NCBI Taxonomy" id="407821"/>
    <lineage>
        <taxon>Eukaryota</taxon>
        <taxon>Metazoa</taxon>
        <taxon>Ecdysozoa</taxon>
        <taxon>Arthropoda</taxon>
        <taxon>Chelicerata</taxon>
        <taxon>Arachnida</taxon>
        <taxon>Araneae</taxon>
        <taxon>Araneomorphae</taxon>
        <taxon>Entelegynae</taxon>
        <taxon>Eresoidea</taxon>
        <taxon>Eresidae</taxon>
        <taxon>Stegodyphus</taxon>
    </lineage>
</organism>
<sequence length="51" mass="5888">MEDVQSYVYLHQDVQSVLVGMVLLLLMINFPVKVLQVMLNQLDVENKNLNV</sequence>
<dbReference type="AlphaFoldDB" id="A0A087U7D9"/>
<gene>
    <name evidence="2" type="ORF">X975_00654</name>
</gene>
<keyword evidence="1" id="KW-0812">Transmembrane</keyword>
<dbReference type="EMBL" id="KK118566">
    <property type="protein sequence ID" value="KFM73278.1"/>
    <property type="molecule type" value="Genomic_DNA"/>
</dbReference>
<evidence type="ECO:0000256" key="1">
    <source>
        <dbReference type="SAM" id="Phobius"/>
    </source>
</evidence>
<accession>A0A087U7D9</accession>
<dbReference type="Proteomes" id="UP000054359">
    <property type="component" value="Unassembled WGS sequence"/>
</dbReference>
<keyword evidence="1" id="KW-1133">Transmembrane helix</keyword>
<reference evidence="2 3" key="1">
    <citation type="submission" date="2013-11" db="EMBL/GenBank/DDBJ databases">
        <title>Genome sequencing of Stegodyphus mimosarum.</title>
        <authorList>
            <person name="Bechsgaard J."/>
        </authorList>
    </citation>
    <scope>NUCLEOTIDE SEQUENCE [LARGE SCALE GENOMIC DNA]</scope>
</reference>
<keyword evidence="1" id="KW-0472">Membrane</keyword>
<feature type="transmembrane region" description="Helical" evidence="1">
    <location>
        <begin position="14"/>
        <end position="32"/>
    </location>
</feature>